<dbReference type="Proteomes" id="UP000772151">
    <property type="component" value="Unassembled WGS sequence"/>
</dbReference>
<name>A0A927WHT7_SELRU</name>
<comment type="caution">
    <text evidence="1">The sequence shown here is derived from an EMBL/GenBank/DDBJ whole genome shotgun (WGS) entry which is preliminary data.</text>
</comment>
<protein>
    <submittedName>
        <fullName evidence="1">Uncharacterized protein</fullName>
    </submittedName>
</protein>
<sequence>MELIYIEPSGEWKKLASHLAEDIDLGNRRLLDPRVYGGVLKESSSGNYYVMNESAYRKAQRDCFLFYYRNTSRNLSLGSNEIVRDRTIACNLLFLKYDLKSPETGSMFLRDASPYMAKLVYKADYRISPDEYEESIFEYAQKFVRKIELLKSEDVILCLDNPVMEINDILSGKTPFVLPKLDSIRKFDKQLANRLLKNGEKYEDVCNRITKYSLLPVCLANDYGFDDYVRKVVAEAIFDMNYPERIESGWAKDINEHITGAWLNKPGEDEILPIPCRIVGKTDTKIQVLANDADAEFGLPYSRDDIYEVDESWLTLLTNDEADIKKLKEAGLKSCTWI</sequence>
<dbReference type="EMBL" id="SVCA01000003">
    <property type="protein sequence ID" value="MBE6084706.1"/>
    <property type="molecule type" value="Genomic_DNA"/>
</dbReference>
<reference evidence="1" key="1">
    <citation type="submission" date="2019-04" db="EMBL/GenBank/DDBJ databases">
        <title>Evolution of Biomass-Degrading Anaerobic Consortia Revealed by Metagenomics.</title>
        <authorList>
            <person name="Peng X."/>
        </authorList>
    </citation>
    <scope>NUCLEOTIDE SEQUENCE</scope>
    <source>
        <strain evidence="1">SIG242</strain>
    </source>
</reference>
<dbReference type="AlphaFoldDB" id="A0A927WHT7"/>
<organism evidence="1 2">
    <name type="scientific">Selenomonas ruminantium</name>
    <dbReference type="NCBI Taxonomy" id="971"/>
    <lineage>
        <taxon>Bacteria</taxon>
        <taxon>Bacillati</taxon>
        <taxon>Bacillota</taxon>
        <taxon>Negativicutes</taxon>
        <taxon>Selenomonadales</taxon>
        <taxon>Selenomonadaceae</taxon>
        <taxon>Selenomonas</taxon>
    </lineage>
</organism>
<proteinExistence type="predicted"/>
<evidence type="ECO:0000313" key="1">
    <source>
        <dbReference type="EMBL" id="MBE6084706.1"/>
    </source>
</evidence>
<accession>A0A927WHT7</accession>
<gene>
    <name evidence="1" type="ORF">E7203_04450</name>
</gene>
<evidence type="ECO:0000313" key="2">
    <source>
        <dbReference type="Proteomes" id="UP000772151"/>
    </source>
</evidence>
<dbReference type="RefSeq" id="WP_303668779.1">
    <property type="nucleotide sequence ID" value="NZ_SVCA01000003.1"/>
</dbReference>